<dbReference type="EMBL" id="JAHUZE010000003">
    <property type="protein sequence ID" value="MBV7380240.1"/>
    <property type="molecule type" value="Genomic_DNA"/>
</dbReference>
<keyword evidence="5" id="KW-1185">Reference proteome</keyword>
<evidence type="ECO:0000256" key="2">
    <source>
        <dbReference type="ARBA" id="ARBA00022723"/>
    </source>
</evidence>
<dbReference type="InterPro" id="IPR000760">
    <property type="entry name" value="Inositol_monophosphatase-like"/>
</dbReference>
<dbReference type="PROSITE" id="PS00630">
    <property type="entry name" value="IMP_2"/>
    <property type="match status" value="1"/>
</dbReference>
<dbReference type="Proteomes" id="UP000756530">
    <property type="component" value="Unassembled WGS sequence"/>
</dbReference>
<dbReference type="PANTHER" id="PTHR20854:SF4">
    <property type="entry name" value="INOSITOL-1-MONOPHOSPHATASE-RELATED"/>
    <property type="match status" value="1"/>
</dbReference>
<evidence type="ECO:0000256" key="3">
    <source>
        <dbReference type="ARBA" id="ARBA00022842"/>
    </source>
</evidence>
<sequence length="258" mass="27743">MPEADIALLAEAARAAGKIATRYFKRDLKAWDKPGSQGPVTEADLEVDTMLRETLGAARPDYGWLSEETPDAPSRLSATRVFIVDPIDGTRAFIEGNPTWSHSLAVAEDGDVIAAAVYLPIHDKLYLAGRGEGATLNNLPITASDRVDVTGAEVLAARPAMDPEHWHEGTPPELKRQFRSSLAYRMALTAEGRKDAMLTLRPTWEWDVAAGTLLVTEAGGAATDRTGAPLRFNNPTPQVRGVVAGGRHVQSGLIQNLA</sequence>
<reference evidence="4 5" key="1">
    <citation type="submission" date="2021-05" db="EMBL/GenBank/DDBJ databases">
        <title>Culturable bacteria isolated from Daya Bay.</title>
        <authorList>
            <person name="Zheng W."/>
            <person name="Yu S."/>
            <person name="Huang Y."/>
        </authorList>
    </citation>
    <scope>NUCLEOTIDE SEQUENCE [LARGE SCALE GENOMIC DNA]</scope>
    <source>
        <strain evidence="4 5">DP4N28-5</strain>
    </source>
</reference>
<protein>
    <submittedName>
        <fullName evidence="4">3'(2'),5'-bisphosphate nucleotidase CysQ</fullName>
    </submittedName>
</protein>
<accession>A0ABS6T4Y5</accession>
<dbReference type="InterPro" id="IPR020550">
    <property type="entry name" value="Inositol_monophosphatase_CS"/>
</dbReference>
<evidence type="ECO:0000256" key="1">
    <source>
        <dbReference type="ARBA" id="ARBA00009759"/>
    </source>
</evidence>
<dbReference type="RefSeq" id="WP_218393424.1">
    <property type="nucleotide sequence ID" value="NZ_JAHUZE010000003.1"/>
</dbReference>
<evidence type="ECO:0000313" key="5">
    <source>
        <dbReference type="Proteomes" id="UP000756530"/>
    </source>
</evidence>
<dbReference type="CDD" id="cd01638">
    <property type="entry name" value="CysQ"/>
    <property type="match status" value="1"/>
</dbReference>
<proteinExistence type="inferred from homology"/>
<keyword evidence="3" id="KW-0460">Magnesium</keyword>
<comment type="caution">
    <text evidence="4">The sequence shown here is derived from an EMBL/GenBank/DDBJ whole genome shotgun (WGS) entry which is preliminary data.</text>
</comment>
<organism evidence="4 5">
    <name type="scientific">Maritimibacter dapengensis</name>
    <dbReference type="NCBI Taxonomy" id="2836868"/>
    <lineage>
        <taxon>Bacteria</taxon>
        <taxon>Pseudomonadati</taxon>
        <taxon>Pseudomonadota</taxon>
        <taxon>Alphaproteobacteria</taxon>
        <taxon>Rhodobacterales</taxon>
        <taxon>Roseobacteraceae</taxon>
        <taxon>Maritimibacter</taxon>
    </lineage>
</organism>
<evidence type="ECO:0000313" key="4">
    <source>
        <dbReference type="EMBL" id="MBV7380240.1"/>
    </source>
</evidence>
<comment type="similarity">
    <text evidence="1">Belongs to the inositol monophosphatase superfamily.</text>
</comment>
<dbReference type="Pfam" id="PF00459">
    <property type="entry name" value="Inositol_P"/>
    <property type="match status" value="1"/>
</dbReference>
<keyword evidence="2" id="KW-0479">Metal-binding</keyword>
<dbReference type="PANTHER" id="PTHR20854">
    <property type="entry name" value="INOSITOL MONOPHOSPHATASE"/>
    <property type="match status" value="1"/>
</dbReference>
<name>A0ABS6T4Y5_9RHOB</name>
<gene>
    <name evidence="4" type="ORF">KJP28_15010</name>
</gene>